<dbReference type="OrthoDB" id="9783941at2"/>
<dbReference type="PANTHER" id="PTHR33376">
    <property type="match status" value="1"/>
</dbReference>
<sequence>MKTIFAAILPSALLAAAVAGAAQAESWDMPVAYPADNYQTKNDIAFAEDVKTCSGGALEITVHPAGSLFKGDEIKRAVQTGDAQIGERLLSAHANENPLFAYDSIPFLASSFEASDRLRDAAAPVLGKLLESQGMMLLYSVPWPAQGMYFNKEVNSVADMAGVKFRAYNATTAKVAELSGMIPTQIEAAELKQAFATGVVAAMISSGATGVDEKIWEDVSHFYDVKAWLPRNTVFVNAAAFAALPAEVQDCLKSSAATAQTRGTAEAANLAQGFVDTLAKNGMTVSAGSEQLSADMSEIGNKMTADWLAMTGADGAAIIDTYKSN</sequence>
<dbReference type="NCBIfam" id="NF037995">
    <property type="entry name" value="TRAP_S1"/>
    <property type="match status" value="1"/>
</dbReference>
<evidence type="ECO:0000256" key="4">
    <source>
        <dbReference type="SAM" id="SignalP"/>
    </source>
</evidence>
<dbReference type="PANTHER" id="PTHR33376:SF4">
    <property type="entry name" value="SIALIC ACID-BINDING PERIPLASMIC PROTEIN SIAP"/>
    <property type="match status" value="1"/>
</dbReference>
<evidence type="ECO:0000256" key="1">
    <source>
        <dbReference type="ARBA" id="ARBA00004418"/>
    </source>
</evidence>
<accession>A0A212AEK2</accession>
<dbReference type="AlphaFoldDB" id="A0A212AEK2"/>
<dbReference type="Proteomes" id="UP000196878">
    <property type="component" value="Unassembled WGS sequence"/>
</dbReference>
<dbReference type="EMBL" id="NIPW01000007">
    <property type="protein sequence ID" value="OWJ79652.1"/>
    <property type="molecule type" value="Genomic_DNA"/>
</dbReference>
<feature type="signal peptide" evidence="4">
    <location>
        <begin position="1"/>
        <end position="24"/>
    </location>
</feature>
<name>A0A212AEK2_9RHOB</name>
<keyword evidence="6" id="KW-1185">Reference proteome</keyword>
<dbReference type="CDD" id="cd13602">
    <property type="entry name" value="PBP2_TRAP_BpDctp6_7"/>
    <property type="match status" value="1"/>
</dbReference>
<evidence type="ECO:0000313" key="6">
    <source>
        <dbReference type="Proteomes" id="UP000196878"/>
    </source>
</evidence>
<evidence type="ECO:0000313" key="5">
    <source>
        <dbReference type="EMBL" id="OWJ79652.1"/>
    </source>
</evidence>
<dbReference type="InterPro" id="IPR018389">
    <property type="entry name" value="DctP_fam"/>
</dbReference>
<dbReference type="Pfam" id="PF03480">
    <property type="entry name" value="DctP"/>
    <property type="match status" value="1"/>
</dbReference>
<dbReference type="GO" id="GO:0055085">
    <property type="term" value="P:transmembrane transport"/>
    <property type="evidence" value="ECO:0007669"/>
    <property type="project" value="InterPro"/>
</dbReference>
<evidence type="ECO:0000256" key="3">
    <source>
        <dbReference type="ARBA" id="ARBA00022764"/>
    </source>
</evidence>
<reference evidence="5 6" key="1">
    <citation type="submission" date="2016-12" db="EMBL/GenBank/DDBJ databases">
        <title>Comparison of Traditional DNA-DNA Hybridization with In Silico Genomic Analysis.</title>
        <authorList>
            <person name="Nicholson A.C."/>
            <person name="Humrighouse B.W."/>
            <person name="Graziano J."/>
            <person name="Lasker B."/>
            <person name="Whitney A.M."/>
            <person name="Mcquiston J.R."/>
        </authorList>
    </citation>
    <scope>NUCLEOTIDE SEQUENCE [LARGE SCALE GENOMIC DNA]</scope>
    <source>
        <strain evidence="5 6">H2240</strain>
    </source>
</reference>
<keyword evidence="2 4" id="KW-0732">Signal</keyword>
<gene>
    <name evidence="5" type="ORF">CDV49_04875</name>
</gene>
<comment type="caution">
    <text evidence="5">The sequence shown here is derived from an EMBL/GenBank/DDBJ whole genome shotgun (WGS) entry which is preliminary data.</text>
</comment>
<feature type="chain" id="PRO_5013097957" evidence="4">
    <location>
        <begin position="25"/>
        <end position="325"/>
    </location>
</feature>
<dbReference type="InterPro" id="IPR038404">
    <property type="entry name" value="TRAP_DctP_sf"/>
</dbReference>
<proteinExistence type="predicted"/>
<organism evidence="5 6">
    <name type="scientific">Haematobacter genomosp. 1</name>
    <dbReference type="NCBI Taxonomy" id="366618"/>
    <lineage>
        <taxon>Bacteria</taxon>
        <taxon>Pseudomonadati</taxon>
        <taxon>Pseudomonadota</taxon>
        <taxon>Alphaproteobacteria</taxon>
        <taxon>Rhodobacterales</taxon>
        <taxon>Paracoccaceae</taxon>
        <taxon>Haematobacter</taxon>
    </lineage>
</organism>
<comment type="subcellular location">
    <subcellularLocation>
        <location evidence="1">Periplasm</location>
    </subcellularLocation>
</comment>
<evidence type="ECO:0000256" key="2">
    <source>
        <dbReference type="ARBA" id="ARBA00022729"/>
    </source>
</evidence>
<dbReference type="GO" id="GO:0042597">
    <property type="term" value="C:periplasmic space"/>
    <property type="evidence" value="ECO:0007669"/>
    <property type="project" value="UniProtKB-SubCell"/>
</dbReference>
<dbReference type="Gene3D" id="3.40.190.170">
    <property type="entry name" value="Bacterial extracellular solute-binding protein, family 7"/>
    <property type="match status" value="1"/>
</dbReference>
<protein>
    <submittedName>
        <fullName evidence="5">C4-dicarboxylate ABC transporter substrate-binding protein</fullName>
    </submittedName>
</protein>
<keyword evidence="3" id="KW-0574">Periplasm</keyword>